<dbReference type="RefSeq" id="WP_092922873.1">
    <property type="nucleotide sequence ID" value="NZ_FJTZ01000011.1"/>
</dbReference>
<evidence type="ECO:0000313" key="2">
    <source>
        <dbReference type="Proteomes" id="UP000245695"/>
    </source>
</evidence>
<organism evidence="1 2">
    <name type="scientific">Romboutsia hominis</name>
    <dbReference type="NCBI Taxonomy" id="1507512"/>
    <lineage>
        <taxon>Bacteria</taxon>
        <taxon>Bacillati</taxon>
        <taxon>Bacillota</taxon>
        <taxon>Clostridia</taxon>
        <taxon>Peptostreptococcales</taxon>
        <taxon>Peptostreptococcaceae</taxon>
        <taxon>Romboutsia</taxon>
    </lineage>
</organism>
<proteinExistence type="predicted"/>
<dbReference type="AlphaFoldDB" id="A0A2P2BN75"/>
<name>A0A2P2BN75_9FIRM</name>
<keyword evidence="2" id="KW-1185">Reference proteome</keyword>
<dbReference type="KEGG" id="rhom:FRIFI_0288"/>
<sequence>MTDKLTYKIQNLLLTNEYTDIKVSSKVNGEEMNIKEANIKFRYEPKEDKGYLSFGECKNTTVCEVEDSAIDEIVVYDDSLRIETKEKTYYCYKDSDKMYF</sequence>
<evidence type="ECO:0000313" key="1">
    <source>
        <dbReference type="EMBL" id="CEI71838.1"/>
    </source>
</evidence>
<gene>
    <name evidence="1" type="ORF">FRIFI_0288</name>
</gene>
<reference evidence="1 2" key="1">
    <citation type="submission" date="2014-09" db="EMBL/GenBank/DDBJ databases">
        <authorList>
            <person name="Hornung B.V."/>
        </authorList>
    </citation>
    <scope>NUCLEOTIDE SEQUENCE [LARGE SCALE GENOMIC DNA]</scope>
    <source>
        <strain evidence="1 2">FRIFI</strain>
    </source>
</reference>
<accession>A0A2P2BN75</accession>
<dbReference type="Proteomes" id="UP000245695">
    <property type="component" value="Chromosome 1"/>
</dbReference>
<protein>
    <submittedName>
        <fullName evidence="1">Uncharacterized protein</fullName>
    </submittedName>
</protein>
<dbReference type="EMBL" id="LN650648">
    <property type="protein sequence ID" value="CEI71838.1"/>
    <property type="molecule type" value="Genomic_DNA"/>
</dbReference>